<name>A0A5C7GIJ5_9FLAO</name>
<reference evidence="1 2" key="1">
    <citation type="submission" date="2019-08" db="EMBL/GenBank/DDBJ databases">
        <title>Seonamhaeicola sediminis sp. nov., isolated from marine sediment.</title>
        <authorList>
            <person name="Cao W.R."/>
        </authorList>
    </citation>
    <scope>NUCLEOTIDE SEQUENCE [LARGE SCALE GENOMIC DNA]</scope>
    <source>
        <strain evidence="1 2">1505</strain>
    </source>
</reference>
<dbReference type="EMBL" id="VRKQ01000010">
    <property type="protein sequence ID" value="TXG37382.1"/>
    <property type="molecule type" value="Genomic_DNA"/>
</dbReference>
<keyword evidence="2" id="KW-1185">Reference proteome</keyword>
<evidence type="ECO:0000313" key="1">
    <source>
        <dbReference type="EMBL" id="TXG37382.1"/>
    </source>
</evidence>
<dbReference type="PROSITE" id="PS51257">
    <property type="entry name" value="PROKAR_LIPOPROTEIN"/>
    <property type="match status" value="1"/>
</dbReference>
<accession>A0A5C7GIJ5</accession>
<comment type="caution">
    <text evidence="1">The sequence shown here is derived from an EMBL/GenBank/DDBJ whole genome shotgun (WGS) entry which is preliminary data.</text>
</comment>
<dbReference type="RefSeq" id="WP_147768866.1">
    <property type="nucleotide sequence ID" value="NZ_CANNCE010000001.1"/>
</dbReference>
<sequence>MSRLLLSSFCLFFLVFSCKGTQDSNGDNVETESQEITAKDIEQIDFIEFLLDVKTEEYTIDWAEYNQLQELVDNLKTGDLSLFFDNREANNTMLTEFEQNIPEPLNSASITARISAFKTQFLKLESLSNLTTTSKQELLVSIKDFFVAFSNLNLQLNKKVEFDSQAIIKP</sequence>
<protein>
    <submittedName>
        <fullName evidence="1">Uncharacterized protein</fullName>
    </submittedName>
</protein>
<dbReference type="OrthoDB" id="1443931at2"/>
<dbReference type="AlphaFoldDB" id="A0A5C7GIJ5"/>
<proteinExistence type="predicted"/>
<dbReference type="Proteomes" id="UP000321080">
    <property type="component" value="Unassembled WGS sequence"/>
</dbReference>
<organism evidence="1 2">
    <name type="scientific">Seonamhaeicola maritimus</name>
    <dbReference type="NCBI Taxonomy" id="2591822"/>
    <lineage>
        <taxon>Bacteria</taxon>
        <taxon>Pseudomonadati</taxon>
        <taxon>Bacteroidota</taxon>
        <taxon>Flavobacteriia</taxon>
        <taxon>Flavobacteriales</taxon>
        <taxon>Flavobacteriaceae</taxon>
    </lineage>
</organism>
<evidence type="ECO:0000313" key="2">
    <source>
        <dbReference type="Proteomes" id="UP000321080"/>
    </source>
</evidence>
<gene>
    <name evidence="1" type="ORF">FUA22_12580</name>
</gene>